<dbReference type="RefSeq" id="WP_074369030.1">
    <property type="nucleotide sequence ID" value="NZ_FMID01000017.1"/>
</dbReference>
<dbReference type="OrthoDB" id="98274at2157"/>
<dbReference type="Proteomes" id="UP000184671">
    <property type="component" value="Unassembled WGS sequence"/>
</dbReference>
<dbReference type="EMBL" id="FMID01000017">
    <property type="protein sequence ID" value="SCL74738.1"/>
    <property type="molecule type" value="Genomic_DNA"/>
</dbReference>
<dbReference type="PANTHER" id="PTHR42754">
    <property type="entry name" value="ENDOGLUCANASE"/>
    <property type="match status" value="1"/>
</dbReference>
<evidence type="ECO:0000313" key="1">
    <source>
        <dbReference type="EMBL" id="SCL74738.1"/>
    </source>
</evidence>
<dbReference type="Gene3D" id="2.80.10.50">
    <property type="match status" value="1"/>
</dbReference>
<protein>
    <submittedName>
        <fullName evidence="1">Uncharacterized protein</fullName>
    </submittedName>
</protein>
<dbReference type="PANTHER" id="PTHR42754:SF1">
    <property type="entry name" value="LIPOPROTEIN"/>
    <property type="match status" value="1"/>
</dbReference>
<reference evidence="1 2" key="1">
    <citation type="submission" date="2016-08" db="EMBL/GenBank/DDBJ databases">
        <authorList>
            <person name="Seilhamer J.J."/>
        </authorList>
    </citation>
    <scope>NUCLEOTIDE SEQUENCE [LARGE SCALE GENOMIC DNA]</scope>
    <source>
        <strain evidence="1">L21-II-0</strain>
    </source>
</reference>
<organism evidence="1 2">
    <name type="scientific">Methanoculleus chikugoensis</name>
    <dbReference type="NCBI Taxonomy" id="118126"/>
    <lineage>
        <taxon>Archaea</taxon>
        <taxon>Methanobacteriati</taxon>
        <taxon>Methanobacteriota</taxon>
        <taxon>Stenosarchaea group</taxon>
        <taxon>Methanomicrobia</taxon>
        <taxon>Methanomicrobiales</taxon>
        <taxon>Methanomicrobiaceae</taxon>
        <taxon>Methanoculleus</taxon>
    </lineage>
</organism>
<dbReference type="SUPFAM" id="SSF50998">
    <property type="entry name" value="Quinoprotein alcohol dehydrogenase-like"/>
    <property type="match status" value="1"/>
</dbReference>
<dbReference type="InterPro" id="IPR011047">
    <property type="entry name" value="Quinoprotein_ADH-like_sf"/>
</dbReference>
<sequence>MDEIHNRAISFALLSLIALVFAPGCLSSDFVADRHALSVTRTDAAGTEIWHTTFDGGGDEYGTVLLPVSDGGLLVGGSVKQSPGSEEHALLLKIAENGRIEWNRSFPTRYGVEAVVSHPDGSFTAGTGDGSLFRVAGDGTPVWSSQVSGSVLGVSGLPDGGIVAAGSKHGGDVWVAVANDTGCSLLRERTYPDLGRGRALGVASASDGGCIVAGTTDSHPFWVMRLDGEGNVTWTRTFEEGPEFIGVMLHRVYSVQEKPDGSVELLYKVGRALKGEGAGGSVTVDLTLARDGSDMSVTEFYMPCPVTRASGGGYACAALESSEGDGYTMGNHLGSPIHVMKCDDRGEIVRVGAGTEAETEIVTNIVQTPDGGFAVLGGSTKT</sequence>
<dbReference type="STRING" id="118126.L21_0621"/>
<evidence type="ECO:0000313" key="2">
    <source>
        <dbReference type="Proteomes" id="UP000184671"/>
    </source>
</evidence>
<dbReference type="AlphaFoldDB" id="A0A1M4MIU3"/>
<proteinExistence type="predicted"/>
<gene>
    <name evidence="1" type="ORF">L21_0621</name>
</gene>
<name>A0A1M4MIU3_9EURY</name>
<accession>A0A1M4MIU3</accession>